<comment type="similarity">
    <text evidence="1">Belongs to the sigma-70 factor family. ECF subfamily.</text>
</comment>
<sequence length="177" mass="19670">MTEYANRDEDFTAFVVARSGQLVRIARMLCGDPGLAEDLVQTALEKAYLRWDRIELGDPFGYVRQAVVNQHLSWLRRRPWRERQVSDPGELDPSVTSYVDDPAHGVQRRAAVVAALATLTRRERAVAVLRYMEDLSEAETAAMLGVAIGTVKSTSSRALAKLRCSPELFDINVGGHA</sequence>
<evidence type="ECO:0000256" key="3">
    <source>
        <dbReference type="ARBA" id="ARBA00023082"/>
    </source>
</evidence>
<dbReference type="RefSeq" id="WP_344215794.1">
    <property type="nucleotide sequence ID" value="NZ_BAAAOS010000020.1"/>
</dbReference>
<name>A0ABN2DNJ4_9ACTN</name>
<evidence type="ECO:0000313" key="9">
    <source>
        <dbReference type="Proteomes" id="UP001500393"/>
    </source>
</evidence>
<dbReference type="SUPFAM" id="SSF88659">
    <property type="entry name" value="Sigma3 and sigma4 domains of RNA polymerase sigma factors"/>
    <property type="match status" value="1"/>
</dbReference>
<dbReference type="Gene3D" id="1.10.10.10">
    <property type="entry name" value="Winged helix-like DNA-binding domain superfamily/Winged helix DNA-binding domain"/>
    <property type="match status" value="1"/>
</dbReference>
<evidence type="ECO:0000256" key="2">
    <source>
        <dbReference type="ARBA" id="ARBA00023015"/>
    </source>
</evidence>
<gene>
    <name evidence="8" type="ORF">GCM10009789_39010</name>
</gene>
<dbReference type="Pfam" id="PF08281">
    <property type="entry name" value="Sigma70_r4_2"/>
    <property type="match status" value="1"/>
</dbReference>
<dbReference type="InterPro" id="IPR014284">
    <property type="entry name" value="RNA_pol_sigma-70_dom"/>
</dbReference>
<feature type="domain" description="RNA polymerase sigma factor 70 region 4 type 2" evidence="7">
    <location>
        <begin position="111"/>
        <end position="162"/>
    </location>
</feature>
<keyword evidence="9" id="KW-1185">Reference proteome</keyword>
<dbReference type="InterPro" id="IPR013324">
    <property type="entry name" value="RNA_pol_sigma_r3/r4-like"/>
</dbReference>
<dbReference type="Proteomes" id="UP001500393">
    <property type="component" value="Unassembled WGS sequence"/>
</dbReference>
<dbReference type="Gene3D" id="1.10.1740.10">
    <property type="match status" value="1"/>
</dbReference>
<keyword evidence="2" id="KW-0805">Transcription regulation</keyword>
<organism evidence="8 9">
    <name type="scientific">Kribbella sancticallisti</name>
    <dbReference type="NCBI Taxonomy" id="460087"/>
    <lineage>
        <taxon>Bacteria</taxon>
        <taxon>Bacillati</taxon>
        <taxon>Actinomycetota</taxon>
        <taxon>Actinomycetes</taxon>
        <taxon>Propionibacteriales</taxon>
        <taxon>Kribbellaceae</taxon>
        <taxon>Kribbella</taxon>
    </lineage>
</organism>
<evidence type="ECO:0000259" key="6">
    <source>
        <dbReference type="Pfam" id="PF04542"/>
    </source>
</evidence>
<dbReference type="PANTHER" id="PTHR43133:SF50">
    <property type="entry name" value="ECF RNA POLYMERASE SIGMA FACTOR SIGM"/>
    <property type="match status" value="1"/>
</dbReference>
<evidence type="ECO:0000256" key="1">
    <source>
        <dbReference type="ARBA" id="ARBA00010641"/>
    </source>
</evidence>
<evidence type="ECO:0000256" key="4">
    <source>
        <dbReference type="ARBA" id="ARBA00023125"/>
    </source>
</evidence>
<evidence type="ECO:0000256" key="5">
    <source>
        <dbReference type="ARBA" id="ARBA00023163"/>
    </source>
</evidence>
<dbReference type="InterPro" id="IPR014325">
    <property type="entry name" value="RNA_pol_sigma-E_actinobac"/>
</dbReference>
<dbReference type="CDD" id="cd06171">
    <property type="entry name" value="Sigma70_r4"/>
    <property type="match status" value="1"/>
</dbReference>
<dbReference type="SUPFAM" id="SSF88946">
    <property type="entry name" value="Sigma2 domain of RNA polymerase sigma factors"/>
    <property type="match status" value="1"/>
</dbReference>
<evidence type="ECO:0000313" key="8">
    <source>
        <dbReference type="EMBL" id="GAA1581344.1"/>
    </source>
</evidence>
<dbReference type="InterPro" id="IPR036388">
    <property type="entry name" value="WH-like_DNA-bd_sf"/>
</dbReference>
<protein>
    <submittedName>
        <fullName evidence="8">SigE family RNA polymerase sigma factor</fullName>
    </submittedName>
</protein>
<dbReference type="PANTHER" id="PTHR43133">
    <property type="entry name" value="RNA POLYMERASE ECF-TYPE SIGMA FACTO"/>
    <property type="match status" value="1"/>
</dbReference>
<dbReference type="NCBIfam" id="TIGR02937">
    <property type="entry name" value="sigma70-ECF"/>
    <property type="match status" value="1"/>
</dbReference>
<accession>A0ABN2DNJ4</accession>
<keyword evidence="5" id="KW-0804">Transcription</keyword>
<dbReference type="InterPro" id="IPR013325">
    <property type="entry name" value="RNA_pol_sigma_r2"/>
</dbReference>
<dbReference type="NCBIfam" id="TIGR02983">
    <property type="entry name" value="SigE-fam_strep"/>
    <property type="match status" value="1"/>
</dbReference>
<dbReference type="EMBL" id="BAAAOS010000020">
    <property type="protein sequence ID" value="GAA1581344.1"/>
    <property type="molecule type" value="Genomic_DNA"/>
</dbReference>
<dbReference type="Pfam" id="PF04542">
    <property type="entry name" value="Sigma70_r2"/>
    <property type="match status" value="1"/>
</dbReference>
<evidence type="ECO:0000259" key="7">
    <source>
        <dbReference type="Pfam" id="PF08281"/>
    </source>
</evidence>
<dbReference type="InterPro" id="IPR039425">
    <property type="entry name" value="RNA_pol_sigma-70-like"/>
</dbReference>
<comment type="caution">
    <text evidence="8">The sequence shown here is derived from an EMBL/GenBank/DDBJ whole genome shotgun (WGS) entry which is preliminary data.</text>
</comment>
<dbReference type="InterPro" id="IPR013249">
    <property type="entry name" value="RNA_pol_sigma70_r4_t2"/>
</dbReference>
<reference evidence="8 9" key="1">
    <citation type="journal article" date="2019" name="Int. J. Syst. Evol. Microbiol.">
        <title>The Global Catalogue of Microorganisms (GCM) 10K type strain sequencing project: providing services to taxonomists for standard genome sequencing and annotation.</title>
        <authorList>
            <consortium name="The Broad Institute Genomics Platform"/>
            <consortium name="The Broad Institute Genome Sequencing Center for Infectious Disease"/>
            <person name="Wu L."/>
            <person name="Ma J."/>
        </authorList>
    </citation>
    <scope>NUCLEOTIDE SEQUENCE [LARGE SCALE GENOMIC DNA]</scope>
    <source>
        <strain evidence="8 9">JCM 14969</strain>
    </source>
</reference>
<keyword evidence="4" id="KW-0238">DNA-binding</keyword>
<feature type="domain" description="RNA polymerase sigma-70 region 2" evidence="6">
    <location>
        <begin position="19"/>
        <end position="80"/>
    </location>
</feature>
<proteinExistence type="inferred from homology"/>
<dbReference type="InterPro" id="IPR007627">
    <property type="entry name" value="RNA_pol_sigma70_r2"/>
</dbReference>
<keyword evidence="3" id="KW-0731">Sigma factor</keyword>